<dbReference type="RefSeq" id="WP_349182906.1">
    <property type="nucleotide sequence ID" value="NZ_JBBNGS010000015.1"/>
</dbReference>
<accession>A0ABV1IHX6</accession>
<organism evidence="1 2">
    <name type="scientific">Paratractidigestivibacter faecalis</name>
    <dbReference type="NCBI Taxonomy" id="2292441"/>
    <lineage>
        <taxon>Bacteria</taxon>
        <taxon>Bacillati</taxon>
        <taxon>Actinomycetota</taxon>
        <taxon>Coriobacteriia</taxon>
        <taxon>Coriobacteriales</taxon>
        <taxon>Atopobiaceae</taxon>
        <taxon>Paratractidigestivibacter</taxon>
    </lineage>
</organism>
<sequence length="64" mass="7748">MSRTKKDMPFRVTGVWTHKYHVSPKGHAKFAKMCRRIVRRRQKLDLKRCGEPMPDYPQAHEYFD</sequence>
<protein>
    <submittedName>
        <fullName evidence="1">Uncharacterized protein</fullName>
    </submittedName>
</protein>
<comment type="caution">
    <text evidence="1">The sequence shown here is derived from an EMBL/GenBank/DDBJ whole genome shotgun (WGS) entry which is preliminary data.</text>
</comment>
<evidence type="ECO:0000313" key="1">
    <source>
        <dbReference type="EMBL" id="MEQ2638252.1"/>
    </source>
</evidence>
<dbReference type="Proteomes" id="UP001478817">
    <property type="component" value="Unassembled WGS sequence"/>
</dbReference>
<name>A0ABV1IHX6_9ACTN</name>
<proteinExistence type="predicted"/>
<keyword evidence="2" id="KW-1185">Reference proteome</keyword>
<gene>
    <name evidence="1" type="ORF">AAAT05_07860</name>
</gene>
<dbReference type="EMBL" id="JBBNGS010000015">
    <property type="protein sequence ID" value="MEQ2638252.1"/>
    <property type="molecule type" value="Genomic_DNA"/>
</dbReference>
<reference evidence="1 2" key="1">
    <citation type="submission" date="2024-04" db="EMBL/GenBank/DDBJ databases">
        <title>Human intestinal bacterial collection.</title>
        <authorList>
            <person name="Pauvert C."/>
            <person name="Hitch T.C.A."/>
            <person name="Clavel T."/>
        </authorList>
    </citation>
    <scope>NUCLEOTIDE SEQUENCE [LARGE SCALE GENOMIC DNA]</scope>
    <source>
        <strain evidence="1 2">CLA-AA-H197</strain>
    </source>
</reference>
<evidence type="ECO:0000313" key="2">
    <source>
        <dbReference type="Proteomes" id="UP001478817"/>
    </source>
</evidence>